<protein>
    <submittedName>
        <fullName evidence="5">Homeobox NOBOX</fullName>
    </submittedName>
</protein>
<keyword evidence="1 2" id="KW-0539">Nucleus</keyword>
<evidence type="ECO:0000256" key="1">
    <source>
        <dbReference type="PROSITE-ProRule" id="PRU00108"/>
    </source>
</evidence>
<sequence>MEPSLLCTEKEEEPEGFDTVTVPGQPEDLVIADPGELNINAPENSTSGSGQCQLNLLAVCRPLPETTSGCYSSFDGEPTQTQGFISGGGQYHPVNTELEGHFPSTAPPPRRSARCAASCRVSTFVYDAGGDRQKGKCPPENPEEPVAPCRKKSRTLYSIDQLHELERLFEEDHYPDNEKRREIANIIGVTPQRIMVWFQNRRAKWRKVEKTCLKVEMKPISSSSGMSQRELSHPETVALGVTAAHATYAAIPPMRNGSVNSYGKLSRKALTLSPSPPAVSSLLTCRGSIVLSPATLRSGFLEHGFIEARQGESKRQIHAYIPVRAPTDGLGSSGEMCLPPSHEYPPTFSSPPPLRRVGLPMSMTFNPGTHMVPLMLDTPESTCTPSSSDGDVFTYQEKSWMQENLLLSPSMQENMGTTLRFGAQYYHQNNQLGHFQIPQYSQYQRLPFHNLTPTSPEDTPFFTMAGNNPSLVTYGNTGTFLQSRAGGHILLQPSTAGLTFHAPPWNDMYIQNPSFQCQRPPIRGTCNLPDQTHYSQPASCVIQHPKNTPIPQTAIETENTEPTTEEVTSTCLNITREETQDNRLKRNSCEVQPLGINIV</sequence>
<feature type="domain" description="Homeobox" evidence="4">
    <location>
        <begin position="148"/>
        <end position="208"/>
    </location>
</feature>
<dbReference type="EMBL" id="OW240922">
    <property type="protein sequence ID" value="CAH2323069.1"/>
    <property type="molecule type" value="Genomic_DNA"/>
</dbReference>
<accession>A0AAD1TCL5</accession>
<dbReference type="Pfam" id="PF00046">
    <property type="entry name" value="Homeodomain"/>
    <property type="match status" value="1"/>
</dbReference>
<evidence type="ECO:0000256" key="3">
    <source>
        <dbReference type="SAM" id="MobiDB-lite"/>
    </source>
</evidence>
<keyword evidence="1 2" id="KW-0238">DNA-binding</keyword>
<organism evidence="5 6">
    <name type="scientific">Pelobates cultripes</name>
    <name type="common">Western spadefoot toad</name>
    <dbReference type="NCBI Taxonomy" id="61616"/>
    <lineage>
        <taxon>Eukaryota</taxon>
        <taxon>Metazoa</taxon>
        <taxon>Chordata</taxon>
        <taxon>Craniata</taxon>
        <taxon>Vertebrata</taxon>
        <taxon>Euteleostomi</taxon>
        <taxon>Amphibia</taxon>
        <taxon>Batrachia</taxon>
        <taxon>Anura</taxon>
        <taxon>Pelobatoidea</taxon>
        <taxon>Pelobatidae</taxon>
        <taxon>Pelobates</taxon>
    </lineage>
</organism>
<evidence type="ECO:0000313" key="6">
    <source>
        <dbReference type="Proteomes" id="UP001295444"/>
    </source>
</evidence>
<dbReference type="GO" id="GO:0000981">
    <property type="term" value="F:DNA-binding transcription factor activity, RNA polymerase II-specific"/>
    <property type="evidence" value="ECO:0007669"/>
    <property type="project" value="TreeGrafter"/>
</dbReference>
<evidence type="ECO:0000256" key="2">
    <source>
        <dbReference type="RuleBase" id="RU000682"/>
    </source>
</evidence>
<dbReference type="PANTHER" id="PTHR47060:SF1">
    <property type="entry name" value="HOMEOBOX PROTEIN NOBOX"/>
    <property type="match status" value="1"/>
</dbReference>
<proteinExistence type="predicted"/>
<dbReference type="InterPro" id="IPR042988">
    <property type="entry name" value="NOBOX"/>
</dbReference>
<keyword evidence="6" id="KW-1185">Reference proteome</keyword>
<dbReference type="InterPro" id="IPR001356">
    <property type="entry name" value="HD"/>
</dbReference>
<dbReference type="CDD" id="cd00086">
    <property type="entry name" value="homeodomain"/>
    <property type="match status" value="1"/>
</dbReference>
<feature type="region of interest" description="Disordered" evidence="3">
    <location>
        <begin position="1"/>
        <end position="25"/>
    </location>
</feature>
<name>A0AAD1TCL5_PELCU</name>
<dbReference type="GO" id="GO:0000978">
    <property type="term" value="F:RNA polymerase II cis-regulatory region sequence-specific DNA binding"/>
    <property type="evidence" value="ECO:0007669"/>
    <property type="project" value="TreeGrafter"/>
</dbReference>
<gene>
    <name evidence="5" type="ORF">PECUL_23A033316</name>
</gene>
<keyword evidence="1 2" id="KW-0371">Homeobox</keyword>
<feature type="DNA-binding region" description="Homeobox" evidence="1">
    <location>
        <begin position="150"/>
        <end position="209"/>
    </location>
</feature>
<dbReference type="PROSITE" id="PS50071">
    <property type="entry name" value="HOMEOBOX_2"/>
    <property type="match status" value="1"/>
</dbReference>
<dbReference type="Proteomes" id="UP001295444">
    <property type="component" value="Chromosome 11"/>
</dbReference>
<dbReference type="SMART" id="SM00389">
    <property type="entry name" value="HOX"/>
    <property type="match status" value="1"/>
</dbReference>
<evidence type="ECO:0000259" key="4">
    <source>
        <dbReference type="PROSITE" id="PS50071"/>
    </source>
</evidence>
<dbReference type="AlphaFoldDB" id="A0AAD1TCL5"/>
<dbReference type="Gene3D" id="1.10.10.60">
    <property type="entry name" value="Homeodomain-like"/>
    <property type="match status" value="1"/>
</dbReference>
<evidence type="ECO:0000313" key="5">
    <source>
        <dbReference type="EMBL" id="CAH2323069.1"/>
    </source>
</evidence>
<dbReference type="GO" id="GO:0005634">
    <property type="term" value="C:nucleus"/>
    <property type="evidence" value="ECO:0007669"/>
    <property type="project" value="UniProtKB-SubCell"/>
</dbReference>
<comment type="subcellular location">
    <subcellularLocation>
        <location evidence="1 2">Nucleus</location>
    </subcellularLocation>
</comment>
<dbReference type="InterPro" id="IPR009057">
    <property type="entry name" value="Homeodomain-like_sf"/>
</dbReference>
<dbReference type="SUPFAM" id="SSF46689">
    <property type="entry name" value="Homeodomain-like"/>
    <property type="match status" value="1"/>
</dbReference>
<reference evidence="5" key="1">
    <citation type="submission" date="2022-03" db="EMBL/GenBank/DDBJ databases">
        <authorList>
            <person name="Alioto T."/>
            <person name="Alioto T."/>
            <person name="Gomez Garrido J."/>
        </authorList>
    </citation>
    <scope>NUCLEOTIDE SEQUENCE</scope>
</reference>
<dbReference type="PANTHER" id="PTHR47060">
    <property type="entry name" value="HOMEOBOX PROTEIN NOBOX"/>
    <property type="match status" value="1"/>
</dbReference>